<dbReference type="Proteomes" id="UP000249393">
    <property type="component" value="Unassembled WGS sequence"/>
</dbReference>
<dbReference type="PROSITE" id="PS00076">
    <property type="entry name" value="PYRIDINE_REDOX_1"/>
    <property type="match status" value="1"/>
</dbReference>
<accession>A0A2W5X994</accession>
<organism evidence="14 15">
    <name type="scientific">Caulobacter segnis</name>
    <dbReference type="NCBI Taxonomy" id="88688"/>
    <lineage>
        <taxon>Bacteria</taxon>
        <taxon>Pseudomonadati</taxon>
        <taxon>Pseudomonadota</taxon>
        <taxon>Alphaproteobacteria</taxon>
        <taxon>Caulobacterales</taxon>
        <taxon>Caulobacteraceae</taxon>
        <taxon>Caulobacter</taxon>
    </lineage>
</organism>
<evidence type="ECO:0000256" key="1">
    <source>
        <dbReference type="ARBA" id="ARBA00007532"/>
    </source>
</evidence>
<name>A0A2W5X994_9CAUL</name>
<dbReference type="PRINTS" id="PR00368">
    <property type="entry name" value="FADPNR"/>
</dbReference>
<keyword evidence="9" id="KW-0547">Nucleotide-binding</keyword>
<feature type="disulfide bond" description="Redox-active" evidence="10">
    <location>
        <begin position="44"/>
        <end position="49"/>
    </location>
</feature>
<evidence type="ECO:0000256" key="10">
    <source>
        <dbReference type="PIRSR" id="PIRSR000350-4"/>
    </source>
</evidence>
<dbReference type="InterPro" id="IPR036188">
    <property type="entry name" value="FAD/NAD-bd_sf"/>
</dbReference>
<dbReference type="GO" id="GO:0050660">
    <property type="term" value="F:flavin adenine dinucleotide binding"/>
    <property type="evidence" value="ECO:0007669"/>
    <property type="project" value="TreeGrafter"/>
</dbReference>
<evidence type="ECO:0000313" key="14">
    <source>
        <dbReference type="EMBL" id="PZR33611.1"/>
    </source>
</evidence>
<evidence type="ECO:0000256" key="4">
    <source>
        <dbReference type="ARBA" id="ARBA00022857"/>
    </source>
</evidence>
<feature type="domain" description="Pyridine nucleotide-disulphide oxidoreductase dimerisation" evidence="12">
    <location>
        <begin position="349"/>
        <end position="453"/>
    </location>
</feature>
<keyword evidence="5 11" id="KW-0560">Oxidoreductase</keyword>
<dbReference type="Pfam" id="PF07992">
    <property type="entry name" value="Pyr_redox_2"/>
    <property type="match status" value="1"/>
</dbReference>
<dbReference type="GO" id="GO:0003955">
    <property type="term" value="F:NAD(P)H dehydrogenase (quinone) activity"/>
    <property type="evidence" value="ECO:0007669"/>
    <property type="project" value="TreeGrafter"/>
</dbReference>
<evidence type="ECO:0000259" key="13">
    <source>
        <dbReference type="Pfam" id="PF07992"/>
    </source>
</evidence>
<feature type="domain" description="FAD/NAD(P)-binding" evidence="13">
    <location>
        <begin position="8"/>
        <end position="322"/>
    </location>
</feature>
<dbReference type="InterPro" id="IPR001100">
    <property type="entry name" value="Pyr_nuc-diS_OxRdtase"/>
</dbReference>
<dbReference type="Gene3D" id="3.50.50.60">
    <property type="entry name" value="FAD/NAD(P)-binding domain"/>
    <property type="match status" value="2"/>
</dbReference>
<evidence type="ECO:0000256" key="7">
    <source>
        <dbReference type="ARBA" id="ARBA00023284"/>
    </source>
</evidence>
<dbReference type="GO" id="GO:0016668">
    <property type="term" value="F:oxidoreductase activity, acting on a sulfur group of donors, NAD(P) as acceptor"/>
    <property type="evidence" value="ECO:0007669"/>
    <property type="project" value="InterPro"/>
</dbReference>
<evidence type="ECO:0000256" key="6">
    <source>
        <dbReference type="ARBA" id="ARBA00023157"/>
    </source>
</evidence>
<keyword evidence="2 11" id="KW-0285">Flavoprotein</keyword>
<feature type="active site" description="Proton acceptor" evidence="8">
    <location>
        <position position="443"/>
    </location>
</feature>
<comment type="similarity">
    <text evidence="1 11">Belongs to the class-I pyridine nucleotide-disulfide oxidoreductase family.</text>
</comment>
<feature type="binding site" evidence="9">
    <location>
        <position position="53"/>
    </location>
    <ligand>
        <name>FAD</name>
        <dbReference type="ChEBI" id="CHEBI:57692"/>
    </ligand>
</feature>
<feature type="binding site" evidence="9">
    <location>
        <position position="202"/>
    </location>
    <ligand>
        <name>NAD(+)</name>
        <dbReference type="ChEBI" id="CHEBI:57540"/>
    </ligand>
</feature>
<evidence type="ECO:0000256" key="11">
    <source>
        <dbReference type="RuleBase" id="RU003691"/>
    </source>
</evidence>
<dbReference type="NCBIfam" id="NF004992">
    <property type="entry name" value="PRK06370.1-4"/>
    <property type="match status" value="1"/>
</dbReference>
<dbReference type="AlphaFoldDB" id="A0A2W5X994"/>
<dbReference type="InterPro" id="IPR012999">
    <property type="entry name" value="Pyr_OxRdtase_I_AS"/>
</dbReference>
<dbReference type="PANTHER" id="PTHR43014">
    <property type="entry name" value="MERCURIC REDUCTASE"/>
    <property type="match status" value="1"/>
</dbReference>
<gene>
    <name evidence="14" type="ORF">DI526_13080</name>
</gene>
<comment type="cofactor">
    <cofactor evidence="9">
        <name>FAD</name>
        <dbReference type="ChEBI" id="CHEBI:57692"/>
    </cofactor>
    <text evidence="9">Binds 1 FAD per subunit.</text>
</comment>
<evidence type="ECO:0000256" key="9">
    <source>
        <dbReference type="PIRSR" id="PIRSR000350-3"/>
    </source>
</evidence>
<dbReference type="Pfam" id="PF02852">
    <property type="entry name" value="Pyr_redox_dim"/>
    <property type="match status" value="1"/>
</dbReference>
<dbReference type="InterPro" id="IPR023753">
    <property type="entry name" value="FAD/NAD-binding_dom"/>
</dbReference>
<dbReference type="PIRSF" id="PIRSF000350">
    <property type="entry name" value="Mercury_reductase_MerA"/>
    <property type="match status" value="1"/>
</dbReference>
<dbReference type="PANTHER" id="PTHR43014:SF2">
    <property type="entry name" value="MERCURIC REDUCTASE"/>
    <property type="match status" value="1"/>
</dbReference>
<proteinExistence type="inferred from homology"/>
<evidence type="ECO:0000256" key="3">
    <source>
        <dbReference type="ARBA" id="ARBA00022827"/>
    </source>
</evidence>
<keyword evidence="7 11" id="KW-0676">Redox-active center</keyword>
<protein>
    <submittedName>
        <fullName evidence="14">FAD-containing oxidoreductase</fullName>
    </submittedName>
</protein>
<reference evidence="14 15" key="1">
    <citation type="submission" date="2017-08" db="EMBL/GenBank/DDBJ databases">
        <title>Infants hospitalized years apart are colonized by the same room-sourced microbial strains.</title>
        <authorList>
            <person name="Brooks B."/>
            <person name="Olm M.R."/>
            <person name="Firek B.A."/>
            <person name="Baker R."/>
            <person name="Thomas B.C."/>
            <person name="Morowitz M.J."/>
            <person name="Banfield J.F."/>
        </authorList>
    </citation>
    <scope>NUCLEOTIDE SEQUENCE [LARGE SCALE GENOMIC DNA]</scope>
    <source>
        <strain evidence="14">S2_003_000_R2_4</strain>
    </source>
</reference>
<dbReference type="InterPro" id="IPR004099">
    <property type="entry name" value="Pyr_nucl-diS_OxRdtase_dimer"/>
</dbReference>
<feature type="binding site" evidence="9">
    <location>
        <position position="310"/>
    </location>
    <ligand>
        <name>FAD</name>
        <dbReference type="ChEBI" id="CHEBI:57692"/>
    </ligand>
</feature>
<sequence>MSAPQRFDAIIIGAGQAGPSLAGRLTAAGQSVAVVERKDFGGTCVNTGCMPTKTLVASAYAAHLARRAEDYGVVLEGPVGVDMKRVWARQQAVVKNARGGVETWLRGMTGCTVFQGHARFECADTLRVGDDLLAAPKIFLNVGGRANVPEMPGVDDVPYLTNVGMMQVDALPEHLVIVGGSYIGLEFAQMFRRFGSQVTVVEMGPRLIGREDPEISDAIREILEAEGITVRLNAECIRFSPHDDGVCVHVTCKVGEPQVTGSHVLLAVGRRPNTDDLNLAAAGVQTDKRGYVVVDEQLRTNVPGIWAMGDCNGKGAFTHTAYNDFEIVAANLLDDDPRKVSDRIACYGLFIDPPLGRVGMTEAEARATGRPLLVGKRPMTRVGRAVEKGETKGFMKVVVDAETKQILGAAILGLNGDEAIHGMIDLMYAKAPYTVISRAVHIHPTVSELIPTMLQELKPA</sequence>
<dbReference type="EMBL" id="QFQZ01000039">
    <property type="protein sequence ID" value="PZR33611.1"/>
    <property type="molecule type" value="Genomic_DNA"/>
</dbReference>
<evidence type="ECO:0000256" key="2">
    <source>
        <dbReference type="ARBA" id="ARBA00022630"/>
    </source>
</evidence>
<keyword evidence="9" id="KW-0520">NAD</keyword>
<feature type="binding site" evidence="9">
    <location>
        <begin position="179"/>
        <end position="186"/>
    </location>
    <ligand>
        <name>NAD(+)</name>
        <dbReference type="ChEBI" id="CHEBI:57540"/>
    </ligand>
</feature>
<dbReference type="PRINTS" id="PR00411">
    <property type="entry name" value="PNDRDTASEI"/>
</dbReference>
<dbReference type="InterPro" id="IPR016156">
    <property type="entry name" value="FAD/NAD-linked_Rdtase_dimer_sf"/>
</dbReference>
<keyword evidence="6" id="KW-1015">Disulfide bond</keyword>
<evidence type="ECO:0000259" key="12">
    <source>
        <dbReference type="Pfam" id="PF02852"/>
    </source>
</evidence>
<feature type="binding site" evidence="9">
    <location>
        <position position="269"/>
    </location>
    <ligand>
        <name>NAD(+)</name>
        <dbReference type="ChEBI" id="CHEBI:57540"/>
    </ligand>
</feature>
<keyword evidence="4" id="KW-0521">NADP</keyword>
<evidence type="ECO:0000256" key="8">
    <source>
        <dbReference type="PIRSR" id="PIRSR000350-2"/>
    </source>
</evidence>
<dbReference type="Gene3D" id="3.30.390.30">
    <property type="match status" value="1"/>
</dbReference>
<dbReference type="SUPFAM" id="SSF55424">
    <property type="entry name" value="FAD/NAD-linked reductases, dimerisation (C-terminal) domain"/>
    <property type="match status" value="1"/>
</dbReference>
<comment type="caution">
    <text evidence="14">The sequence shown here is derived from an EMBL/GenBank/DDBJ whole genome shotgun (WGS) entry which is preliminary data.</text>
</comment>
<evidence type="ECO:0000313" key="15">
    <source>
        <dbReference type="Proteomes" id="UP000249393"/>
    </source>
</evidence>
<dbReference type="SUPFAM" id="SSF51905">
    <property type="entry name" value="FAD/NAD(P)-binding domain"/>
    <property type="match status" value="1"/>
</dbReference>
<evidence type="ECO:0000256" key="5">
    <source>
        <dbReference type="ARBA" id="ARBA00023002"/>
    </source>
</evidence>
<dbReference type="RefSeq" id="WP_304278620.1">
    <property type="nucleotide sequence ID" value="NZ_QFQZ01000039.1"/>
</dbReference>
<keyword evidence="3 9" id="KW-0274">FAD</keyword>